<evidence type="ECO:0000313" key="10">
    <source>
        <dbReference type="EMBL" id="MBW4331322.1"/>
    </source>
</evidence>
<evidence type="ECO:0000256" key="7">
    <source>
        <dbReference type="ARBA" id="ARBA00023136"/>
    </source>
</evidence>
<keyword evidence="5 8" id="KW-0812">Transmembrane</keyword>
<dbReference type="InterPro" id="IPR050297">
    <property type="entry name" value="LipidA_mod_glycosyltrf_83"/>
</dbReference>
<protein>
    <submittedName>
        <fullName evidence="10">Glycosyltransferase family 39 protein</fullName>
        <ecNumber evidence="10">2.4.-.-</ecNumber>
    </submittedName>
</protein>
<feature type="transmembrane region" description="Helical" evidence="8">
    <location>
        <begin position="351"/>
        <end position="368"/>
    </location>
</feature>
<dbReference type="EMBL" id="JAHWZX010000009">
    <property type="protein sequence ID" value="MBW4331322.1"/>
    <property type="molecule type" value="Genomic_DNA"/>
</dbReference>
<dbReference type="RefSeq" id="WP_219238437.1">
    <property type="nucleotide sequence ID" value="NZ_JAHWZX010000009.1"/>
</dbReference>
<evidence type="ECO:0000256" key="3">
    <source>
        <dbReference type="ARBA" id="ARBA00022676"/>
    </source>
</evidence>
<comment type="subcellular location">
    <subcellularLocation>
        <location evidence="1">Cell membrane</location>
        <topology evidence="1">Multi-pass membrane protein</topology>
    </subcellularLocation>
</comment>
<evidence type="ECO:0000256" key="1">
    <source>
        <dbReference type="ARBA" id="ARBA00004651"/>
    </source>
</evidence>
<dbReference type="Proteomes" id="UP001197214">
    <property type="component" value="Unassembled WGS sequence"/>
</dbReference>
<proteinExistence type="predicted"/>
<dbReference type="Pfam" id="PF13231">
    <property type="entry name" value="PMT_2"/>
    <property type="match status" value="1"/>
</dbReference>
<feature type="transmembrane region" description="Helical" evidence="8">
    <location>
        <begin position="21"/>
        <end position="39"/>
    </location>
</feature>
<reference evidence="10 11" key="1">
    <citation type="submission" date="2021-07" db="EMBL/GenBank/DDBJ databases">
        <title>Stakelama flava sp. nov., a novel endophytic bacterium isolated from branch of Kandelia candel.</title>
        <authorList>
            <person name="Tuo L."/>
        </authorList>
    </citation>
    <scope>NUCLEOTIDE SEQUENCE [LARGE SCALE GENOMIC DNA]</scope>
    <source>
        <strain evidence="10 11">CBK3Z-3</strain>
    </source>
</reference>
<dbReference type="GO" id="GO:0016757">
    <property type="term" value="F:glycosyltransferase activity"/>
    <property type="evidence" value="ECO:0007669"/>
    <property type="project" value="UniProtKB-KW"/>
</dbReference>
<evidence type="ECO:0000256" key="6">
    <source>
        <dbReference type="ARBA" id="ARBA00022989"/>
    </source>
</evidence>
<dbReference type="InterPro" id="IPR038731">
    <property type="entry name" value="RgtA/B/C-like"/>
</dbReference>
<keyword evidence="7 8" id="KW-0472">Membrane</keyword>
<feature type="transmembrane region" description="Helical" evidence="8">
    <location>
        <begin position="147"/>
        <end position="165"/>
    </location>
</feature>
<keyword evidence="11" id="KW-1185">Reference proteome</keyword>
<evidence type="ECO:0000256" key="2">
    <source>
        <dbReference type="ARBA" id="ARBA00022475"/>
    </source>
</evidence>
<feature type="transmembrane region" description="Helical" evidence="8">
    <location>
        <begin position="303"/>
        <end position="321"/>
    </location>
</feature>
<feature type="domain" description="Glycosyltransferase RgtA/B/C/D-like" evidence="9">
    <location>
        <begin position="74"/>
        <end position="212"/>
    </location>
</feature>
<organism evidence="10 11">
    <name type="scientific">Stakelama flava</name>
    <dbReference type="NCBI Taxonomy" id="2860338"/>
    <lineage>
        <taxon>Bacteria</taxon>
        <taxon>Pseudomonadati</taxon>
        <taxon>Pseudomonadota</taxon>
        <taxon>Alphaproteobacteria</taxon>
        <taxon>Sphingomonadales</taxon>
        <taxon>Sphingomonadaceae</taxon>
        <taxon>Stakelama</taxon>
    </lineage>
</organism>
<keyword evidence="2" id="KW-1003">Cell membrane</keyword>
<dbReference type="PANTHER" id="PTHR33908">
    <property type="entry name" value="MANNOSYLTRANSFERASE YKCB-RELATED"/>
    <property type="match status" value="1"/>
</dbReference>
<evidence type="ECO:0000256" key="8">
    <source>
        <dbReference type="SAM" id="Phobius"/>
    </source>
</evidence>
<dbReference type="EC" id="2.4.-.-" evidence="10"/>
<keyword evidence="4 10" id="KW-0808">Transferase</keyword>
<evidence type="ECO:0000313" key="11">
    <source>
        <dbReference type="Proteomes" id="UP001197214"/>
    </source>
</evidence>
<feature type="transmembrane region" description="Helical" evidence="8">
    <location>
        <begin position="78"/>
        <end position="111"/>
    </location>
</feature>
<evidence type="ECO:0000256" key="4">
    <source>
        <dbReference type="ARBA" id="ARBA00022679"/>
    </source>
</evidence>
<feature type="transmembrane region" description="Helical" evidence="8">
    <location>
        <begin position="270"/>
        <end position="291"/>
    </location>
</feature>
<dbReference type="PANTHER" id="PTHR33908:SF11">
    <property type="entry name" value="MEMBRANE PROTEIN"/>
    <property type="match status" value="1"/>
</dbReference>
<evidence type="ECO:0000256" key="5">
    <source>
        <dbReference type="ARBA" id="ARBA00022692"/>
    </source>
</evidence>
<accession>A0ABS6XM90</accession>
<feature type="transmembrane region" description="Helical" evidence="8">
    <location>
        <begin position="118"/>
        <end position="135"/>
    </location>
</feature>
<sequence>MDRALSRYPVSRASHRLTINPATSAFATLGIATLLLRFAQLQNPIAGLDEQFYLLVGERMWHGALPYLDLWDRKPVGLFILFAGIAALPGNGVLAANLMAAIAALATAWIIALIARRNVGWVPATMAGIFYLAGLNELWGDTAQSPLFYNLLIAIAALCTLRATVERDAPPNLLLSLTAMLLAGVAIQIKTSAVFQGVAFGLWLLWRTWRSCGPGNAARIALPLMLTGATPSLAAMAGYAVMGHFDAWWQANILSVLAKGAPRDAAAMEMLKSTIVLTAPVGLLSLLGLWAATTRFSRWPQDLGFVLLWAMLAVADFFAIGGYFPHYALPLLLACTPLVARAFALRQFGPLVFALAMLWPAAHALVFMPRTAAADRAAAHAVMTALPADTPSECMFIYEGPVAYYHLSHACLVSRFAFTAHISSKREAHALGIDPGVALRHAMARRPGTVLTMENSTWIDRNPAMEREMAALLKGRYHLAARLPHRYYSRDEHLLMWRRNDL</sequence>
<feature type="transmembrane region" description="Helical" evidence="8">
    <location>
        <begin position="193"/>
        <end position="209"/>
    </location>
</feature>
<comment type="caution">
    <text evidence="10">The sequence shown here is derived from an EMBL/GenBank/DDBJ whole genome shotgun (WGS) entry which is preliminary data.</text>
</comment>
<feature type="transmembrane region" description="Helical" evidence="8">
    <location>
        <begin position="221"/>
        <end position="242"/>
    </location>
</feature>
<keyword evidence="6 8" id="KW-1133">Transmembrane helix</keyword>
<evidence type="ECO:0000259" key="9">
    <source>
        <dbReference type="Pfam" id="PF13231"/>
    </source>
</evidence>
<gene>
    <name evidence="10" type="ORF">KY084_10605</name>
</gene>
<name>A0ABS6XM90_9SPHN</name>
<keyword evidence="3 10" id="KW-0328">Glycosyltransferase</keyword>